<protein>
    <submittedName>
        <fullName evidence="3 4">Uncharacterized protein</fullName>
    </submittedName>
</protein>
<dbReference type="Proteomes" id="UP000050795">
    <property type="component" value="Unassembled WGS sequence"/>
</dbReference>
<accession>A0AA85K0W7</accession>
<keyword evidence="2" id="KW-1185">Reference proteome</keyword>
<organism evidence="2 4">
    <name type="scientific">Trichobilharzia regenti</name>
    <name type="common">Nasal bird schistosome</name>
    <dbReference type="NCBI Taxonomy" id="157069"/>
    <lineage>
        <taxon>Eukaryota</taxon>
        <taxon>Metazoa</taxon>
        <taxon>Spiralia</taxon>
        <taxon>Lophotrochozoa</taxon>
        <taxon>Platyhelminthes</taxon>
        <taxon>Trematoda</taxon>
        <taxon>Digenea</taxon>
        <taxon>Strigeidida</taxon>
        <taxon>Schistosomatoidea</taxon>
        <taxon>Schistosomatidae</taxon>
        <taxon>Trichobilharzia</taxon>
    </lineage>
</organism>
<dbReference type="WBParaSite" id="TREG1_55150.2">
    <property type="protein sequence ID" value="TREG1_55150.2"/>
    <property type="gene ID" value="TREG1_55150"/>
</dbReference>
<evidence type="ECO:0000313" key="2">
    <source>
        <dbReference type="Proteomes" id="UP000050795"/>
    </source>
</evidence>
<sequence>MPEKDRRKSGVHKQRRKQSDDVTILNGKTLLRSAKKLSPAKVVTPPIASRLRSANRRFKVPDIKEELTTIQPKQKTGKPIALESRPITNGVHLKDVVDCDMQEALNHSSLNGFSQNSSGNSETTKAPSVEPVRSSRFCTVM</sequence>
<feature type="region of interest" description="Disordered" evidence="1">
    <location>
        <begin position="108"/>
        <end position="134"/>
    </location>
</feature>
<reference evidence="2" key="1">
    <citation type="submission" date="2022-06" db="EMBL/GenBank/DDBJ databases">
        <authorList>
            <person name="Berger JAMES D."/>
            <person name="Berger JAMES D."/>
        </authorList>
    </citation>
    <scope>NUCLEOTIDE SEQUENCE [LARGE SCALE GENOMIC DNA]</scope>
</reference>
<name>A0AA85K0W7_TRIRE</name>
<feature type="compositionally biased region" description="Polar residues" evidence="1">
    <location>
        <begin position="108"/>
        <end position="126"/>
    </location>
</feature>
<feature type="region of interest" description="Disordered" evidence="1">
    <location>
        <begin position="1"/>
        <end position="24"/>
    </location>
</feature>
<dbReference type="WBParaSite" id="TREG1_55150.1">
    <property type="protein sequence ID" value="TREG1_55150.1"/>
    <property type="gene ID" value="TREG1_55150"/>
</dbReference>
<dbReference type="AlphaFoldDB" id="A0AA85K0W7"/>
<proteinExistence type="predicted"/>
<evidence type="ECO:0000256" key="1">
    <source>
        <dbReference type="SAM" id="MobiDB-lite"/>
    </source>
</evidence>
<evidence type="ECO:0000313" key="3">
    <source>
        <dbReference type="WBParaSite" id="TREG1_55150.1"/>
    </source>
</evidence>
<evidence type="ECO:0000313" key="4">
    <source>
        <dbReference type="WBParaSite" id="TREG1_55150.2"/>
    </source>
</evidence>
<reference evidence="3 4" key="2">
    <citation type="submission" date="2023-11" db="UniProtKB">
        <authorList>
            <consortium name="WormBaseParasite"/>
        </authorList>
    </citation>
    <scope>IDENTIFICATION</scope>
</reference>